<reference evidence="5 6" key="1">
    <citation type="submission" date="2021-08" db="EMBL/GenBank/DDBJ databases">
        <title>Draft genome sequence of Spirulina subsalsa with high tolerance to salinity and hype-accumulation of phycocyanin.</title>
        <authorList>
            <person name="Pei H."/>
            <person name="Jiang L."/>
        </authorList>
    </citation>
    <scope>NUCLEOTIDE SEQUENCE [LARGE SCALE GENOMIC DNA]</scope>
    <source>
        <strain evidence="5 6">FACHB-351</strain>
    </source>
</reference>
<dbReference type="CDD" id="cd01127">
    <property type="entry name" value="TrwB_TraG_TraD_VirD4"/>
    <property type="match status" value="1"/>
</dbReference>
<sequence>MIKTLLQYATGDKNRIELVQPVLRLGCVSVERGHPAAIIAPWHPLRLASLSIKARQIAGLLKYILKTKEVNFGDSRLFFSDLRNELTHPYYPEVCLGYKGSEPLLLSLSDTVNDYSLFEQPIKEITQYSTNEDPKKASSKLLDLVKRYLELLPHERTNLSLVLYQCDSTRFPKTVVSKLSELQDDDHEAGCQVILYHQDFQKLSALYQQLLESSDVDDFIASEAARDFMAKLRISLMSHNPSSSTEKVADIVFLQDIISRQAELVWQSTPLSNNTPEILKHVPSRWSRKRPVAKDELKSTVYLVCPSQPLVGQTYLDAIYSLLKQEDCPENQHFLPARQISFQDEETRTIFKEVHHLGEWVVNYDDLLERRQLINQGVNVIRYQQSRSDDRNFLVSSNSSMNLLQVLVKRRLESLNLGLDEMALSNLAEDFIDQANGISGDIVLRAAKNGKYASELMGVVLSKYLLISELGKENPIGWYFLDDYANWLGQKEGRIADLLAVSPQIRNNELILKLIVAEAKYIDANGLSDARKSSQHQLRDTVERMMSALFVSPGRLDRDLWLSRLGDLLLDGIEFNTTDAISIEEWRKQLIDGSIKIDLSGYSHVFISGPSDSFVSNDQVPLAKVDHCYQEIFNRESVRQLVLAIHRQHPLVSIREQLGSETPWKAYNPRFPAARVVWVNPVLDEVSSSGLSEKSNAQEDLVQLSIHKNADSIPIQDSHRLEISKQIESPTCFSPSVVKWIDSMSQSKMNNQADDKWLKETSLKLRKALLGYDLQAKILGERLTPNAALIAFQGSDHLKIKDIENRRSQLLTTHALTVINILGNPGKIIVSIARPQREIISLSKVWKQRKINLKAGVNLSFVVGVKEFDGKILYLNLGGEFADLQSHAPHTLIAGTTGSGKSVLLRNLLLDICATNSPKLVNIYLIDAKQGTDYFPLEDLPHFSEGIITEQNDAIEVFDKVVNEMEKRYKLFKAKKVNSLFSYNEKVPELERLPVLFLVHDEFADWMLVDEYKNAVSSAVQRLGVKARAAGIYLIFAAQRPDKDIFPMQLRDNLGNRLILRVESSGSSEFSLGEKGAENLLGKGHLLAKLSGERNLIYAQVPFLSEDDFCVVAEAIQQDYKNV</sequence>
<gene>
    <name evidence="5" type="ORF">K4A83_20970</name>
</gene>
<dbReference type="InterPro" id="IPR002543">
    <property type="entry name" value="FtsK_dom"/>
</dbReference>
<evidence type="ECO:0000256" key="2">
    <source>
        <dbReference type="ARBA" id="ARBA00022840"/>
    </source>
</evidence>
<keyword evidence="2 3" id="KW-0067">ATP-binding</keyword>
<feature type="domain" description="FtsK" evidence="4">
    <location>
        <begin position="870"/>
        <end position="1069"/>
    </location>
</feature>
<keyword evidence="1 3" id="KW-0547">Nucleotide-binding</keyword>
<dbReference type="PROSITE" id="PS50901">
    <property type="entry name" value="FTSK"/>
    <property type="match status" value="1"/>
</dbReference>
<organism evidence="5 6">
    <name type="scientific">Spirulina subsalsa FACHB-351</name>
    <dbReference type="NCBI Taxonomy" id="234711"/>
    <lineage>
        <taxon>Bacteria</taxon>
        <taxon>Bacillati</taxon>
        <taxon>Cyanobacteriota</taxon>
        <taxon>Cyanophyceae</taxon>
        <taxon>Spirulinales</taxon>
        <taxon>Spirulinaceae</taxon>
        <taxon>Spirulina</taxon>
    </lineage>
</organism>
<dbReference type="Gene3D" id="3.40.50.300">
    <property type="entry name" value="P-loop containing nucleotide triphosphate hydrolases"/>
    <property type="match status" value="1"/>
</dbReference>
<dbReference type="PANTHER" id="PTHR22683:SF41">
    <property type="entry name" value="DNA TRANSLOCASE FTSK"/>
    <property type="match status" value="1"/>
</dbReference>
<evidence type="ECO:0000256" key="1">
    <source>
        <dbReference type="ARBA" id="ARBA00022741"/>
    </source>
</evidence>
<evidence type="ECO:0000259" key="4">
    <source>
        <dbReference type="PROSITE" id="PS50901"/>
    </source>
</evidence>
<keyword evidence="6" id="KW-1185">Reference proteome</keyword>
<evidence type="ECO:0000256" key="3">
    <source>
        <dbReference type="PROSITE-ProRule" id="PRU00289"/>
    </source>
</evidence>
<evidence type="ECO:0000313" key="5">
    <source>
        <dbReference type="EMBL" id="MCW6038725.1"/>
    </source>
</evidence>
<feature type="binding site" evidence="3">
    <location>
        <begin position="895"/>
        <end position="902"/>
    </location>
    <ligand>
        <name>ATP</name>
        <dbReference type="ChEBI" id="CHEBI:30616"/>
    </ligand>
</feature>
<dbReference type="RefSeq" id="WP_265266646.1">
    <property type="nucleotide sequence ID" value="NZ_JAIHOM010000167.1"/>
</dbReference>
<dbReference type="PANTHER" id="PTHR22683">
    <property type="entry name" value="SPORULATION PROTEIN RELATED"/>
    <property type="match status" value="1"/>
</dbReference>
<evidence type="ECO:0000313" key="6">
    <source>
        <dbReference type="Proteomes" id="UP001526426"/>
    </source>
</evidence>
<comment type="caution">
    <text evidence="5">The sequence shown here is derived from an EMBL/GenBank/DDBJ whole genome shotgun (WGS) entry which is preliminary data.</text>
</comment>
<dbReference type="EMBL" id="JAIHOM010000167">
    <property type="protein sequence ID" value="MCW6038725.1"/>
    <property type="molecule type" value="Genomic_DNA"/>
</dbReference>
<dbReference type="Pfam" id="PF01580">
    <property type="entry name" value="FtsK_SpoIIIE"/>
    <property type="match status" value="1"/>
</dbReference>
<name>A0ABT3LCL6_9CYAN</name>
<dbReference type="InterPro" id="IPR050206">
    <property type="entry name" value="FtsK/SpoIIIE/SftA"/>
</dbReference>
<protein>
    <recommendedName>
        <fullName evidence="4">FtsK domain-containing protein</fullName>
    </recommendedName>
</protein>
<dbReference type="Proteomes" id="UP001526426">
    <property type="component" value="Unassembled WGS sequence"/>
</dbReference>
<dbReference type="InterPro" id="IPR027417">
    <property type="entry name" value="P-loop_NTPase"/>
</dbReference>
<proteinExistence type="predicted"/>
<dbReference type="SUPFAM" id="SSF52540">
    <property type="entry name" value="P-loop containing nucleoside triphosphate hydrolases"/>
    <property type="match status" value="1"/>
</dbReference>
<accession>A0ABT3LCL6</accession>